<comment type="caution">
    <text evidence="3">The sequence shown here is derived from an EMBL/GenBank/DDBJ whole genome shotgun (WGS) entry which is preliminary data.</text>
</comment>
<dbReference type="GO" id="GO:0003743">
    <property type="term" value="F:translation initiation factor activity"/>
    <property type="evidence" value="ECO:0007669"/>
    <property type="project" value="UniProtKB-KW"/>
</dbReference>
<keyword evidence="3" id="KW-0648">Protein biosynthesis</keyword>
<dbReference type="RefSeq" id="WP_119015883.1">
    <property type="nucleotide sequence ID" value="NZ_QXEV01000005.1"/>
</dbReference>
<dbReference type="Pfam" id="PF02486">
    <property type="entry name" value="Rep_trans"/>
    <property type="match status" value="1"/>
</dbReference>
<reference evidence="3 4" key="1">
    <citation type="submission" date="2018-08" db="EMBL/GenBank/DDBJ databases">
        <title>Genomic Encyclopedia of Archaeal and Bacterial Type Strains, Phase II (KMG-II): from individual species to whole genera.</title>
        <authorList>
            <person name="Goeker M."/>
        </authorList>
    </citation>
    <scope>NUCLEOTIDE SEQUENCE [LARGE SCALE GENOMIC DNA]</scope>
    <source>
        <strain evidence="3 4">ATCC 27112</strain>
    </source>
</reference>
<protein>
    <submittedName>
        <fullName evidence="3">Replication initiation factor</fullName>
    </submittedName>
</protein>
<keyword evidence="4" id="KW-1185">Reference proteome</keyword>
<evidence type="ECO:0000259" key="2">
    <source>
        <dbReference type="Pfam" id="PF18106"/>
    </source>
</evidence>
<dbReference type="OrthoDB" id="2067664at2"/>
<feature type="domain" description="Replication initiation protein-like C-terminal" evidence="1">
    <location>
        <begin position="117"/>
        <end position="297"/>
    </location>
</feature>
<evidence type="ECO:0000313" key="3">
    <source>
        <dbReference type="EMBL" id="RIA77934.1"/>
    </source>
</evidence>
<proteinExistence type="predicted"/>
<name>A0A397S6P6_9MOLU</name>
<dbReference type="Proteomes" id="UP000266506">
    <property type="component" value="Unassembled WGS sequence"/>
</dbReference>
<keyword evidence="3" id="KW-0396">Initiation factor</keyword>
<sequence length="377" mass="45154">MNNKRVIIDYLSVTFAERYNNLSDRNEAYLILDIFREYFKLDMCQIEESNYAVNNFRYQFILNKYIILRCCGPLNDFGYRTCQLELKGDGCREFERLKEGISSWYDFFEFLMGFNPTFKRIDITIDDISGKEMPLKYLYDKIEGNAYTSIFKTEPKILGTLKRGLTIDFGSRNSKTELCIYDKYKQQRTLKKEVPYEYWTRYEMRFRQGKADAIVLDLLENYKDEEDVIYGIRLKAFATKALYSILDIKENSKPDKNHLYREKTDSKWLSFLETTEKGILPKAEMRKSTSETSYNYIMPKAKMILLLWFVEAKCDKQLFEERLYHELFTLLSNTSRMQLKRFNQFMIERKMSTYTDEAFKELLKEISKIIEEGELPF</sequence>
<accession>A0A397S6P6</accession>
<organism evidence="3 4">
    <name type="scientific">Anaeroplasma bactoclasticum</name>
    <dbReference type="NCBI Taxonomy" id="2088"/>
    <lineage>
        <taxon>Bacteria</taxon>
        <taxon>Bacillati</taxon>
        <taxon>Mycoplasmatota</taxon>
        <taxon>Mollicutes</taxon>
        <taxon>Anaeroplasmatales</taxon>
        <taxon>Anaeroplasmataceae</taxon>
        <taxon>Anaeroplasma</taxon>
    </lineage>
</organism>
<dbReference type="EMBL" id="QXEV01000005">
    <property type="protein sequence ID" value="RIA77934.1"/>
    <property type="molecule type" value="Genomic_DNA"/>
</dbReference>
<dbReference type="InterPro" id="IPR003491">
    <property type="entry name" value="REP-like_C"/>
</dbReference>
<dbReference type="Pfam" id="PF18106">
    <property type="entry name" value="Rol_Rep_N"/>
    <property type="match status" value="1"/>
</dbReference>
<evidence type="ECO:0000313" key="4">
    <source>
        <dbReference type="Proteomes" id="UP000266506"/>
    </source>
</evidence>
<dbReference type="InParanoid" id="A0A397S6P6"/>
<dbReference type="InterPro" id="IPR040819">
    <property type="entry name" value="Rol_Rep_N"/>
</dbReference>
<evidence type="ECO:0000259" key="1">
    <source>
        <dbReference type="Pfam" id="PF02486"/>
    </source>
</evidence>
<feature type="domain" description="Rolling Circle replication initiation protein N-terminal" evidence="2">
    <location>
        <begin position="6"/>
        <end position="109"/>
    </location>
</feature>
<dbReference type="AlphaFoldDB" id="A0A397S6P6"/>
<gene>
    <name evidence="3" type="ORF">EI71_00717</name>
</gene>